<accession>A0ABT3SZR5</accession>
<evidence type="ECO:0000256" key="1">
    <source>
        <dbReference type="SAM" id="MobiDB-lite"/>
    </source>
</evidence>
<keyword evidence="3" id="KW-1185">Reference proteome</keyword>
<sequence>MARSSKTPLPGAMDEALEIFVGDPGGANIGGGGQDDKEKEKTYTFSHLSFHDALYEQRCWRDLNGVEDHPSWSSAKSLIIWRPNSWHQSQQISYRNLGPLPRQVSSTANKYRECDDKSC</sequence>
<proteinExistence type="predicted"/>
<protein>
    <submittedName>
        <fullName evidence="2">Uncharacterized protein</fullName>
    </submittedName>
</protein>
<dbReference type="EMBL" id="SHNP01000008">
    <property type="protein sequence ID" value="MCX2975405.1"/>
    <property type="molecule type" value="Genomic_DNA"/>
</dbReference>
<reference evidence="2" key="1">
    <citation type="submission" date="2019-02" db="EMBL/GenBank/DDBJ databases">
        <authorList>
            <person name="Li S.-H."/>
        </authorList>
    </citation>
    <scope>NUCLEOTIDE SEQUENCE</scope>
    <source>
        <strain evidence="2">IMCC8485</strain>
    </source>
</reference>
<feature type="region of interest" description="Disordered" evidence="1">
    <location>
        <begin position="97"/>
        <end position="119"/>
    </location>
</feature>
<organism evidence="2 3">
    <name type="scientific">Candidatus Seongchinamella marina</name>
    <dbReference type="NCBI Taxonomy" id="2518990"/>
    <lineage>
        <taxon>Bacteria</taxon>
        <taxon>Pseudomonadati</taxon>
        <taxon>Pseudomonadota</taxon>
        <taxon>Gammaproteobacteria</taxon>
        <taxon>Cellvibrionales</taxon>
        <taxon>Halieaceae</taxon>
        <taxon>Seongchinamella</taxon>
    </lineage>
</organism>
<name>A0ABT3SZR5_9GAMM</name>
<dbReference type="RefSeq" id="WP_279254048.1">
    <property type="nucleotide sequence ID" value="NZ_SHNP01000008.1"/>
</dbReference>
<evidence type="ECO:0000313" key="2">
    <source>
        <dbReference type="EMBL" id="MCX2975405.1"/>
    </source>
</evidence>
<comment type="caution">
    <text evidence="2">The sequence shown here is derived from an EMBL/GenBank/DDBJ whole genome shotgun (WGS) entry which is preliminary data.</text>
</comment>
<evidence type="ECO:0000313" key="3">
    <source>
        <dbReference type="Proteomes" id="UP001143307"/>
    </source>
</evidence>
<feature type="compositionally biased region" description="Basic and acidic residues" evidence="1">
    <location>
        <begin position="110"/>
        <end position="119"/>
    </location>
</feature>
<dbReference type="Proteomes" id="UP001143307">
    <property type="component" value="Unassembled WGS sequence"/>
</dbReference>
<gene>
    <name evidence="2" type="ORF">EYC87_17630</name>
</gene>